<feature type="region of interest" description="Disordered" evidence="1">
    <location>
        <begin position="50"/>
        <end position="73"/>
    </location>
</feature>
<protein>
    <submittedName>
        <fullName evidence="2">Uncharacterized protein</fullName>
    </submittedName>
</protein>
<evidence type="ECO:0000256" key="1">
    <source>
        <dbReference type="SAM" id="MobiDB-lite"/>
    </source>
</evidence>
<reference evidence="2" key="1">
    <citation type="submission" date="2018-02" db="EMBL/GenBank/DDBJ databases">
        <title>Rhizophora mucronata_Transcriptome.</title>
        <authorList>
            <person name="Meera S.P."/>
            <person name="Sreeshan A."/>
            <person name="Augustine A."/>
        </authorList>
    </citation>
    <scope>NUCLEOTIDE SEQUENCE</scope>
    <source>
        <tissue evidence="2">Leaf</tissue>
    </source>
</reference>
<evidence type="ECO:0000313" key="2">
    <source>
        <dbReference type="EMBL" id="MBX39521.1"/>
    </source>
</evidence>
<sequence>MIRILWCRRTIYGVCSALYRFQGPLGMPTLRGQSSTKSLYCPSFNCLNLSTSQSLGQNQSYQSTGSNQKRREL</sequence>
<feature type="compositionally biased region" description="Polar residues" evidence="1">
    <location>
        <begin position="50"/>
        <end position="67"/>
    </location>
</feature>
<dbReference type="EMBL" id="GGEC01059037">
    <property type="protein sequence ID" value="MBX39521.1"/>
    <property type="molecule type" value="Transcribed_RNA"/>
</dbReference>
<proteinExistence type="predicted"/>
<accession>A0A2P2NAL9</accession>
<dbReference type="AlphaFoldDB" id="A0A2P2NAL9"/>
<name>A0A2P2NAL9_RHIMU</name>
<organism evidence="2">
    <name type="scientific">Rhizophora mucronata</name>
    <name type="common">Asiatic mangrove</name>
    <dbReference type="NCBI Taxonomy" id="61149"/>
    <lineage>
        <taxon>Eukaryota</taxon>
        <taxon>Viridiplantae</taxon>
        <taxon>Streptophyta</taxon>
        <taxon>Embryophyta</taxon>
        <taxon>Tracheophyta</taxon>
        <taxon>Spermatophyta</taxon>
        <taxon>Magnoliopsida</taxon>
        <taxon>eudicotyledons</taxon>
        <taxon>Gunneridae</taxon>
        <taxon>Pentapetalae</taxon>
        <taxon>rosids</taxon>
        <taxon>fabids</taxon>
        <taxon>Malpighiales</taxon>
        <taxon>Rhizophoraceae</taxon>
        <taxon>Rhizophora</taxon>
    </lineage>
</organism>